<dbReference type="AlphaFoldDB" id="A0A6P2IIC2"/>
<proteinExistence type="predicted"/>
<keyword evidence="1" id="KW-1133">Transmembrane helix</keyword>
<keyword evidence="1" id="KW-0472">Membrane</keyword>
<accession>A0A6P2IIC2</accession>
<feature type="transmembrane region" description="Helical" evidence="1">
    <location>
        <begin position="52"/>
        <end position="69"/>
    </location>
</feature>
<dbReference type="InterPro" id="IPR019587">
    <property type="entry name" value="Polyketide_cyclase/dehydratase"/>
</dbReference>
<dbReference type="RefSeq" id="WP_174938441.1">
    <property type="nucleotide sequence ID" value="NZ_CABVPY010000006.1"/>
</dbReference>
<reference evidence="3 4" key="1">
    <citation type="submission" date="2019-09" db="EMBL/GenBank/DDBJ databases">
        <authorList>
            <person name="Depoorter E."/>
        </authorList>
    </citation>
    <scope>NUCLEOTIDE SEQUENCE [LARGE SCALE GENOMIC DNA]</scope>
    <source>
        <strain evidence="3">LMG 6863</strain>
    </source>
</reference>
<evidence type="ECO:0000256" key="1">
    <source>
        <dbReference type="SAM" id="Phobius"/>
    </source>
</evidence>
<dbReference type="Pfam" id="PF04116">
    <property type="entry name" value="FA_hydroxylase"/>
    <property type="match status" value="1"/>
</dbReference>
<feature type="domain" description="Fatty acid hydroxylase" evidence="2">
    <location>
        <begin position="56"/>
        <end position="210"/>
    </location>
</feature>
<feature type="transmembrane region" description="Helical" evidence="1">
    <location>
        <begin position="111"/>
        <end position="133"/>
    </location>
</feature>
<feature type="transmembrane region" description="Helical" evidence="1">
    <location>
        <begin position="20"/>
        <end position="40"/>
    </location>
</feature>
<name>A0A6P2IIC2_BURL3</name>
<dbReference type="Proteomes" id="UP000494170">
    <property type="component" value="Unassembled WGS sequence"/>
</dbReference>
<dbReference type="Pfam" id="PF10604">
    <property type="entry name" value="Polyketide_cyc2"/>
    <property type="match status" value="1"/>
</dbReference>
<dbReference type="GO" id="GO:0016491">
    <property type="term" value="F:oxidoreductase activity"/>
    <property type="evidence" value="ECO:0007669"/>
    <property type="project" value="InterPro"/>
</dbReference>
<gene>
    <name evidence="3" type="ORF">BLA6863_01309</name>
</gene>
<dbReference type="InterPro" id="IPR006694">
    <property type="entry name" value="Fatty_acid_hydroxylase"/>
</dbReference>
<keyword evidence="1" id="KW-0812">Transmembrane</keyword>
<evidence type="ECO:0000259" key="2">
    <source>
        <dbReference type="Pfam" id="PF04116"/>
    </source>
</evidence>
<organism evidence="3 4">
    <name type="scientific">Burkholderia lata (strain ATCC 17760 / DSM 23089 / LMG 22485 / NCIMB 9086 / R18194 / 383)</name>
    <dbReference type="NCBI Taxonomy" id="482957"/>
    <lineage>
        <taxon>Bacteria</taxon>
        <taxon>Pseudomonadati</taxon>
        <taxon>Pseudomonadota</taxon>
        <taxon>Betaproteobacteria</taxon>
        <taxon>Burkholderiales</taxon>
        <taxon>Burkholderiaceae</taxon>
        <taxon>Burkholderia</taxon>
        <taxon>Burkholderia cepacia complex</taxon>
    </lineage>
</organism>
<protein>
    <recommendedName>
        <fullName evidence="2">Fatty acid hydroxylase domain-containing protein</fullName>
    </recommendedName>
</protein>
<sequence>MDFDTANFRARYRAAIHPRYNAWFHGGFVLLFGALCIGFLWHRAENIQPWEWLAVPLALVFHNWGEYMIHQHLGHFKRRFGAMFYQRHTGDHHSFFAYGQMNYELARDWRVILFPAWLIVVFASVNFATYWALSHWNANVAALFSGTMLLGYLAYEVLHACEHLPAQHPVSKLPWVRQMRRLHELHHARDLMNTFNFNVVFPLWDWIYGTLYREREGDLDDRRGMVSMQHHVDIGRSPEQVLNYLSTPTRWSEWHPYPVSIKGPSGSMPVGTAFDYTGGRAGHLLWNVTAYVPGHHWQARARGKYGLLMYVTYECTPMGTGTRFTRTLEYRFSHLVGRLANQIFLHKRIEKDSADLLKNLNLVAEKLIPASATFLPR</sequence>
<dbReference type="Gene3D" id="3.30.530.20">
    <property type="match status" value="1"/>
</dbReference>
<dbReference type="GO" id="GO:0005506">
    <property type="term" value="F:iron ion binding"/>
    <property type="evidence" value="ECO:0007669"/>
    <property type="project" value="InterPro"/>
</dbReference>
<dbReference type="CDD" id="cd07812">
    <property type="entry name" value="SRPBCC"/>
    <property type="match status" value="1"/>
</dbReference>
<dbReference type="InterPro" id="IPR023393">
    <property type="entry name" value="START-like_dom_sf"/>
</dbReference>
<evidence type="ECO:0000313" key="3">
    <source>
        <dbReference type="EMBL" id="VWB30663.1"/>
    </source>
</evidence>
<dbReference type="GO" id="GO:0008610">
    <property type="term" value="P:lipid biosynthetic process"/>
    <property type="evidence" value="ECO:0007669"/>
    <property type="project" value="InterPro"/>
</dbReference>
<dbReference type="SUPFAM" id="SSF55961">
    <property type="entry name" value="Bet v1-like"/>
    <property type="match status" value="1"/>
</dbReference>
<dbReference type="EMBL" id="CABVPY010000006">
    <property type="protein sequence ID" value="VWB30663.1"/>
    <property type="molecule type" value="Genomic_DNA"/>
</dbReference>
<evidence type="ECO:0000313" key="4">
    <source>
        <dbReference type="Proteomes" id="UP000494170"/>
    </source>
</evidence>